<organism evidence="1 2">
    <name type="scientific">Lipomyces orientalis</name>
    <dbReference type="NCBI Taxonomy" id="1233043"/>
    <lineage>
        <taxon>Eukaryota</taxon>
        <taxon>Fungi</taxon>
        <taxon>Dikarya</taxon>
        <taxon>Ascomycota</taxon>
        <taxon>Saccharomycotina</taxon>
        <taxon>Lipomycetes</taxon>
        <taxon>Lipomycetales</taxon>
        <taxon>Lipomycetaceae</taxon>
        <taxon>Lipomyces</taxon>
    </lineage>
</organism>
<keyword evidence="2" id="KW-1185">Reference proteome</keyword>
<accession>A0ACC3TE84</accession>
<gene>
    <name evidence="1" type="ORF">V1517DRAFT_332652</name>
</gene>
<dbReference type="EMBL" id="MU970189">
    <property type="protein sequence ID" value="KAK9319419.1"/>
    <property type="molecule type" value="Genomic_DNA"/>
</dbReference>
<protein>
    <submittedName>
        <fullName evidence="1">Uncharacterized protein</fullName>
    </submittedName>
</protein>
<name>A0ACC3TE84_9ASCO</name>
<comment type="caution">
    <text evidence="1">The sequence shown here is derived from an EMBL/GenBank/DDBJ whole genome shotgun (WGS) entry which is preliminary data.</text>
</comment>
<proteinExistence type="predicted"/>
<evidence type="ECO:0000313" key="2">
    <source>
        <dbReference type="Proteomes" id="UP001489719"/>
    </source>
</evidence>
<sequence length="79" mass="9029">MMDALENVAGSAALKLLKEEDVPEVRPILYSWPQKFDNARAHKMGFKPDQPFEDTVSDYQKVLAKSKAKGINWLHCLRL</sequence>
<evidence type="ECO:0000313" key="1">
    <source>
        <dbReference type="EMBL" id="KAK9319419.1"/>
    </source>
</evidence>
<reference evidence="2" key="1">
    <citation type="journal article" date="2024" name="Front. Bioeng. Biotechnol.">
        <title>Genome-scale model development and genomic sequencing of the oleaginous clade Lipomyces.</title>
        <authorList>
            <person name="Czajka J.J."/>
            <person name="Han Y."/>
            <person name="Kim J."/>
            <person name="Mondo S.J."/>
            <person name="Hofstad B.A."/>
            <person name="Robles A."/>
            <person name="Haridas S."/>
            <person name="Riley R."/>
            <person name="LaButti K."/>
            <person name="Pangilinan J."/>
            <person name="Andreopoulos W."/>
            <person name="Lipzen A."/>
            <person name="Yan J."/>
            <person name="Wang M."/>
            <person name="Ng V."/>
            <person name="Grigoriev I.V."/>
            <person name="Spatafora J.W."/>
            <person name="Magnuson J.K."/>
            <person name="Baker S.E."/>
            <person name="Pomraning K.R."/>
        </authorList>
    </citation>
    <scope>NUCLEOTIDE SEQUENCE [LARGE SCALE GENOMIC DNA]</scope>
    <source>
        <strain evidence="2">CBS 10300</strain>
    </source>
</reference>
<dbReference type="Proteomes" id="UP001489719">
    <property type="component" value="Unassembled WGS sequence"/>
</dbReference>